<dbReference type="Proteomes" id="UP001431783">
    <property type="component" value="Unassembled WGS sequence"/>
</dbReference>
<organism evidence="1 2">
    <name type="scientific">Henosepilachna vigintioctopunctata</name>
    <dbReference type="NCBI Taxonomy" id="420089"/>
    <lineage>
        <taxon>Eukaryota</taxon>
        <taxon>Metazoa</taxon>
        <taxon>Ecdysozoa</taxon>
        <taxon>Arthropoda</taxon>
        <taxon>Hexapoda</taxon>
        <taxon>Insecta</taxon>
        <taxon>Pterygota</taxon>
        <taxon>Neoptera</taxon>
        <taxon>Endopterygota</taxon>
        <taxon>Coleoptera</taxon>
        <taxon>Polyphaga</taxon>
        <taxon>Cucujiformia</taxon>
        <taxon>Coccinelloidea</taxon>
        <taxon>Coccinellidae</taxon>
        <taxon>Epilachninae</taxon>
        <taxon>Epilachnini</taxon>
        <taxon>Henosepilachna</taxon>
    </lineage>
</organism>
<dbReference type="EMBL" id="JARQZJ010000017">
    <property type="protein sequence ID" value="KAK9873306.1"/>
    <property type="molecule type" value="Genomic_DNA"/>
</dbReference>
<sequence length="107" mass="12398">DSSTVNELCKYCRKSVEVSNPKNAKCVNCESLFHPSCALRVKTLIIVNEQENSVKFCEKEIPDKSEMMEVLKVEILYVEMLQEEKNSRINELIKINELLEYKIALKT</sequence>
<dbReference type="SUPFAM" id="SSF57889">
    <property type="entry name" value="Cysteine-rich domain"/>
    <property type="match status" value="1"/>
</dbReference>
<dbReference type="InterPro" id="IPR046349">
    <property type="entry name" value="C1-like_sf"/>
</dbReference>
<name>A0AAW1TYM4_9CUCU</name>
<dbReference type="AlphaFoldDB" id="A0AAW1TYM4"/>
<proteinExistence type="predicted"/>
<comment type="caution">
    <text evidence="1">The sequence shown here is derived from an EMBL/GenBank/DDBJ whole genome shotgun (WGS) entry which is preliminary data.</text>
</comment>
<accession>A0AAW1TYM4</accession>
<evidence type="ECO:0000313" key="1">
    <source>
        <dbReference type="EMBL" id="KAK9873306.1"/>
    </source>
</evidence>
<evidence type="ECO:0008006" key="3">
    <source>
        <dbReference type="Google" id="ProtNLM"/>
    </source>
</evidence>
<evidence type="ECO:0000313" key="2">
    <source>
        <dbReference type="Proteomes" id="UP001431783"/>
    </source>
</evidence>
<gene>
    <name evidence="1" type="ORF">WA026_021798</name>
</gene>
<keyword evidence="2" id="KW-1185">Reference proteome</keyword>
<reference evidence="1 2" key="1">
    <citation type="submission" date="2023-03" db="EMBL/GenBank/DDBJ databases">
        <title>Genome insight into feeding habits of ladybird beetles.</title>
        <authorList>
            <person name="Li H.-S."/>
            <person name="Huang Y.-H."/>
            <person name="Pang H."/>
        </authorList>
    </citation>
    <scope>NUCLEOTIDE SEQUENCE [LARGE SCALE GENOMIC DNA]</scope>
    <source>
        <strain evidence="1">SYSU_2023b</strain>
        <tissue evidence="1">Whole body</tissue>
    </source>
</reference>
<feature type="non-terminal residue" evidence="1">
    <location>
        <position position="1"/>
    </location>
</feature>
<protein>
    <recommendedName>
        <fullName evidence="3">Phorbol-ester/DAG-type domain-containing protein</fullName>
    </recommendedName>
</protein>